<evidence type="ECO:0000256" key="1">
    <source>
        <dbReference type="SAM" id="MobiDB-lite"/>
    </source>
</evidence>
<dbReference type="InterPro" id="IPR010781">
    <property type="entry name" value="DUF1376"/>
</dbReference>
<sequence>MTHLPWMQIFIGDELAETSALSPSEYGCHMRLRLHQWQHGELPSDEERLRRICLADREEWPSIRDVLAPLFDWQWHHQRTAELRKASEEKREKMAENGKKGGRPRKSEEKPMESQQKAIAKPNGKANGKADGKPIETPSPSPSPSPLESETHSPSAPKSDGWALERREDEDRESMFSAFPVPPSAAEARRILSGKGIPQARMDECVRRMMAGDFSQFDLEGVLEEARSAA</sequence>
<accession>A0ABY8M0A9</accession>
<reference evidence="2 3" key="1">
    <citation type="submission" date="2023-04" db="EMBL/GenBank/DDBJ databases">
        <title>Neorhizobium petrolearium OS53, complete genome.</title>
        <authorList>
            <person name="Yu T."/>
        </authorList>
    </citation>
    <scope>NUCLEOTIDE SEQUENCE [LARGE SCALE GENOMIC DNA]</scope>
    <source>
        <strain evidence="2 3">OS53</strain>
    </source>
</reference>
<dbReference type="Proteomes" id="UP001227095">
    <property type="component" value="Chromosome"/>
</dbReference>
<organism evidence="2 3">
    <name type="scientific">Neorhizobium petrolearium</name>
    <dbReference type="NCBI Taxonomy" id="515361"/>
    <lineage>
        <taxon>Bacteria</taxon>
        <taxon>Pseudomonadati</taxon>
        <taxon>Pseudomonadota</taxon>
        <taxon>Alphaproteobacteria</taxon>
        <taxon>Hyphomicrobiales</taxon>
        <taxon>Rhizobiaceae</taxon>
        <taxon>Rhizobium/Agrobacterium group</taxon>
        <taxon>Neorhizobium</taxon>
    </lineage>
</organism>
<feature type="compositionally biased region" description="Low complexity" evidence="1">
    <location>
        <begin position="146"/>
        <end position="155"/>
    </location>
</feature>
<proteinExistence type="predicted"/>
<dbReference type="RefSeq" id="WP_227704517.1">
    <property type="nucleotide sequence ID" value="NZ_CP123000.1"/>
</dbReference>
<evidence type="ECO:0000313" key="2">
    <source>
        <dbReference type="EMBL" id="WGI67748.1"/>
    </source>
</evidence>
<evidence type="ECO:0000313" key="3">
    <source>
        <dbReference type="Proteomes" id="UP001227095"/>
    </source>
</evidence>
<dbReference type="Pfam" id="PF07120">
    <property type="entry name" value="DUF1376"/>
    <property type="match status" value="1"/>
</dbReference>
<protein>
    <submittedName>
        <fullName evidence="2">DUF1376 domain-containing protein</fullName>
    </submittedName>
</protein>
<keyword evidence="3" id="KW-1185">Reference proteome</keyword>
<name>A0ABY8M0A9_9HYPH</name>
<feature type="region of interest" description="Disordered" evidence="1">
    <location>
        <begin position="83"/>
        <end position="195"/>
    </location>
</feature>
<gene>
    <name evidence="2" type="ORF">QEO92_22625</name>
</gene>
<feature type="compositionally biased region" description="Basic and acidic residues" evidence="1">
    <location>
        <begin position="83"/>
        <end position="112"/>
    </location>
</feature>
<dbReference type="EMBL" id="CP123000">
    <property type="protein sequence ID" value="WGI67748.1"/>
    <property type="molecule type" value="Genomic_DNA"/>
</dbReference>